<reference evidence="1 2" key="1">
    <citation type="journal article" date="2020" name="Microbiome">
        <title>Single-cell genomics of uncultured bacteria reveals dietary fiber responders in the mouse gut microbiota.</title>
        <authorList>
            <person name="Chijiiwa R."/>
            <person name="Hosokawa M."/>
            <person name="Kogawa M."/>
            <person name="Nishikawa Y."/>
            <person name="Ide K."/>
            <person name="Sakanashi C."/>
            <person name="Takahashi K."/>
            <person name="Takeyama H."/>
        </authorList>
    </citation>
    <scope>NUCLEOTIDE SEQUENCE [LARGE SCALE GENOMIC DNA]</scope>
    <source>
        <strain evidence="1">IMSAGC_017</strain>
    </source>
</reference>
<dbReference type="EMBL" id="BLMI01000267">
    <property type="protein sequence ID" value="GFI42124.1"/>
    <property type="molecule type" value="Genomic_DNA"/>
</dbReference>
<comment type="caution">
    <text evidence="1">The sequence shown here is derived from an EMBL/GenBank/DDBJ whole genome shotgun (WGS) entry which is preliminary data.</text>
</comment>
<accession>A0A829ZGT5</accession>
<evidence type="ECO:0000313" key="2">
    <source>
        <dbReference type="Proteomes" id="UP000490821"/>
    </source>
</evidence>
<dbReference type="AlphaFoldDB" id="A0A829ZGT5"/>
<proteinExistence type="predicted"/>
<name>A0A829ZGT5_9FIRM</name>
<sequence>MKDRIKIIIDNYLENNRGIQKKYIEKIIYITDTDRCFIDNDYIYFGEKDKEFRYEDDGIYKNNIESAKQRNKFKSKNLSVLNSASEIYKLQIEIYYFSCNLDYVLYNIRNLKQELKEDYTINFTEQYEGKEQEFIKSLNQKTYR</sequence>
<dbReference type="Proteomes" id="UP000490821">
    <property type="component" value="Unassembled WGS sequence"/>
</dbReference>
<gene>
    <name evidence="1" type="ORF">IMSAGC017_02171</name>
</gene>
<protein>
    <submittedName>
        <fullName evidence="1">Uncharacterized protein</fullName>
    </submittedName>
</protein>
<evidence type="ECO:0000313" key="1">
    <source>
        <dbReference type="EMBL" id="GFI42124.1"/>
    </source>
</evidence>
<organism evidence="1 2">
    <name type="scientific">Thomasclavelia cocleata</name>
    <dbReference type="NCBI Taxonomy" id="69824"/>
    <lineage>
        <taxon>Bacteria</taxon>
        <taxon>Bacillati</taxon>
        <taxon>Bacillota</taxon>
        <taxon>Erysipelotrichia</taxon>
        <taxon>Erysipelotrichales</taxon>
        <taxon>Coprobacillaceae</taxon>
        <taxon>Thomasclavelia</taxon>
    </lineage>
</organism>
<dbReference type="RefSeq" id="WP_172473238.1">
    <property type="nucleotide sequence ID" value="NZ_BLMI01000267.1"/>
</dbReference>